<dbReference type="PANTHER" id="PTHR30006:SF2">
    <property type="entry name" value="ABC TRANSPORTER SUBSTRATE-BINDING PROTEIN"/>
    <property type="match status" value="1"/>
</dbReference>
<dbReference type="InterPro" id="IPR026045">
    <property type="entry name" value="Ferric-bd"/>
</dbReference>
<dbReference type="PIRSF" id="PIRSF002825">
    <property type="entry name" value="CfbpA"/>
    <property type="match status" value="1"/>
</dbReference>
<evidence type="ECO:0000313" key="3">
    <source>
        <dbReference type="Proteomes" id="UP000665020"/>
    </source>
</evidence>
<dbReference type="GO" id="GO:0030288">
    <property type="term" value="C:outer membrane-bounded periplasmic space"/>
    <property type="evidence" value="ECO:0007669"/>
    <property type="project" value="TreeGrafter"/>
</dbReference>
<dbReference type="CDD" id="cd13544">
    <property type="entry name" value="PBP2_Fbp_like_1"/>
    <property type="match status" value="1"/>
</dbReference>
<organism evidence="2 3">
    <name type="scientific">Iocasia fonsfrigidae</name>
    <dbReference type="NCBI Taxonomy" id="2682810"/>
    <lineage>
        <taxon>Bacteria</taxon>
        <taxon>Bacillati</taxon>
        <taxon>Bacillota</taxon>
        <taxon>Clostridia</taxon>
        <taxon>Halanaerobiales</taxon>
        <taxon>Halanaerobiaceae</taxon>
        <taxon>Iocasia</taxon>
    </lineage>
</organism>
<protein>
    <submittedName>
        <fullName evidence="2">Extracellular solute-binding protein</fullName>
    </submittedName>
</protein>
<dbReference type="GO" id="GO:0030975">
    <property type="term" value="F:thiamine binding"/>
    <property type="evidence" value="ECO:0007669"/>
    <property type="project" value="TreeGrafter"/>
</dbReference>
<name>A0A8A7KIB4_9FIRM</name>
<dbReference type="GO" id="GO:0015888">
    <property type="term" value="P:thiamine transport"/>
    <property type="evidence" value="ECO:0007669"/>
    <property type="project" value="TreeGrafter"/>
</dbReference>
<keyword evidence="1" id="KW-0732">Signal</keyword>
<sequence>MFKKIICISLIITGLFTARGITADNKLVIYTALQEREAQVYAQAFENYTGIKVKTIRKSTGVLLNLLRRGKNYRPGVDVLLGGPAEFYYLANKEGLFEQYNSSLTKKIPQEYRDLENHWWGIYLGSIGFAVNPVALQKLNLKPPMTWLDLASPKYKGLITIPNPVSSGTGYTILSTIIQLYGLDEGIQLLKKINSNVQNYTNSGAMASKLTGINASTIGISFSHDIQKFKQQGYPINLILPTDGTGYEIGGIAIVKDTKHLKQAKQFVDFMLSTRGQKLYSAMSEYRLPTNIEAPIPDGAISFDNINVINYNLEWSSLQQENIANLWLNEVYLRGKTNESN</sequence>
<keyword evidence="3" id="KW-1185">Reference proteome</keyword>
<dbReference type="PANTHER" id="PTHR30006">
    <property type="entry name" value="THIAMINE-BINDING PERIPLASMIC PROTEIN-RELATED"/>
    <property type="match status" value="1"/>
</dbReference>
<dbReference type="KEGG" id="ifn:GM661_17075"/>
<reference evidence="2" key="1">
    <citation type="submission" date="2019-12" db="EMBL/GenBank/DDBJ databases">
        <authorList>
            <person name="zhang j."/>
            <person name="sun C.M."/>
        </authorList>
    </citation>
    <scope>NUCLEOTIDE SEQUENCE</scope>
    <source>
        <strain evidence="2">NS-1</strain>
    </source>
</reference>
<dbReference type="EMBL" id="CP046640">
    <property type="protein sequence ID" value="QTL99538.1"/>
    <property type="molecule type" value="Genomic_DNA"/>
</dbReference>
<dbReference type="Gene3D" id="3.40.190.10">
    <property type="entry name" value="Periplasmic binding protein-like II"/>
    <property type="match status" value="2"/>
</dbReference>
<dbReference type="Proteomes" id="UP000665020">
    <property type="component" value="Chromosome"/>
</dbReference>
<evidence type="ECO:0000256" key="1">
    <source>
        <dbReference type="ARBA" id="ARBA00022729"/>
    </source>
</evidence>
<dbReference type="SUPFAM" id="SSF53850">
    <property type="entry name" value="Periplasmic binding protein-like II"/>
    <property type="match status" value="1"/>
</dbReference>
<proteinExistence type="predicted"/>
<dbReference type="GO" id="GO:0030976">
    <property type="term" value="F:thiamine pyrophosphate binding"/>
    <property type="evidence" value="ECO:0007669"/>
    <property type="project" value="TreeGrafter"/>
</dbReference>
<dbReference type="RefSeq" id="WP_230867876.1">
    <property type="nucleotide sequence ID" value="NZ_CP046640.1"/>
</dbReference>
<evidence type="ECO:0000313" key="2">
    <source>
        <dbReference type="EMBL" id="QTL99538.1"/>
    </source>
</evidence>
<dbReference type="AlphaFoldDB" id="A0A8A7KIB4"/>
<accession>A0A8A7KIB4</accession>
<gene>
    <name evidence="2" type="ORF">GM661_17075</name>
</gene>
<dbReference type="Pfam" id="PF13343">
    <property type="entry name" value="SBP_bac_6"/>
    <property type="match status" value="1"/>
</dbReference>